<dbReference type="GeneID" id="68098464"/>
<sequence>MVCKSQQSLQQGKADRIRPRRTVPSNRNDPPVVNVHIEREVEPHFDSASSDWRRRVESASMQHGNPLIPSASSNGSMPETPLFYNCNITFHVNHFLTNVKCGEPSSNQSSIVRRKKETVRNQETVLGKRTKVDQLSDKSSVSNPVKTESQKTTGQNISVMMEEDDETSMEEGHSENEESSMTSDEELFDKNFVVSDSNSDNGEDSGLETTQPSFKQRKLV</sequence>
<evidence type="ECO:0000313" key="3">
    <source>
        <dbReference type="Proteomes" id="UP000816034"/>
    </source>
</evidence>
<organism evidence="2 3">
    <name type="scientific">Naegleria lovaniensis</name>
    <name type="common">Amoeba</name>
    <dbReference type="NCBI Taxonomy" id="51637"/>
    <lineage>
        <taxon>Eukaryota</taxon>
        <taxon>Discoba</taxon>
        <taxon>Heterolobosea</taxon>
        <taxon>Tetramitia</taxon>
        <taxon>Eutetramitia</taxon>
        <taxon>Vahlkampfiidae</taxon>
        <taxon>Naegleria</taxon>
    </lineage>
</organism>
<dbReference type="RefSeq" id="XP_044547305.1">
    <property type="nucleotide sequence ID" value="XM_044695823.1"/>
</dbReference>
<proteinExistence type="predicted"/>
<dbReference type="AlphaFoldDB" id="A0AA88GK54"/>
<reference evidence="2 3" key="1">
    <citation type="journal article" date="2018" name="BMC Genomics">
        <title>The genome of Naegleria lovaniensis, the basis for a comparative approach to unravel pathogenicity factors of the human pathogenic amoeba N. fowleri.</title>
        <authorList>
            <person name="Liechti N."/>
            <person name="Schurch N."/>
            <person name="Bruggmann R."/>
            <person name="Wittwer M."/>
        </authorList>
    </citation>
    <scope>NUCLEOTIDE SEQUENCE [LARGE SCALE GENOMIC DNA]</scope>
    <source>
        <strain evidence="2 3">ATCC 30569</strain>
    </source>
</reference>
<dbReference type="EMBL" id="PYSW02000026">
    <property type="protein sequence ID" value="KAG2381625.1"/>
    <property type="molecule type" value="Genomic_DNA"/>
</dbReference>
<accession>A0AA88GK54</accession>
<keyword evidence="3" id="KW-1185">Reference proteome</keyword>
<evidence type="ECO:0000313" key="2">
    <source>
        <dbReference type="EMBL" id="KAG2381625.1"/>
    </source>
</evidence>
<comment type="caution">
    <text evidence="2">The sequence shown here is derived from an EMBL/GenBank/DDBJ whole genome shotgun (WGS) entry which is preliminary data.</text>
</comment>
<protein>
    <submittedName>
        <fullName evidence="2">Uncharacterized protein</fullName>
    </submittedName>
</protein>
<feature type="region of interest" description="Disordered" evidence="1">
    <location>
        <begin position="1"/>
        <end position="31"/>
    </location>
</feature>
<name>A0AA88GK54_NAELO</name>
<gene>
    <name evidence="2" type="ORF">C9374_006009</name>
</gene>
<feature type="region of interest" description="Disordered" evidence="1">
    <location>
        <begin position="103"/>
        <end position="220"/>
    </location>
</feature>
<feature type="compositionally biased region" description="Polar residues" evidence="1">
    <location>
        <begin position="137"/>
        <end position="158"/>
    </location>
</feature>
<evidence type="ECO:0000256" key="1">
    <source>
        <dbReference type="SAM" id="MobiDB-lite"/>
    </source>
</evidence>
<dbReference type="Proteomes" id="UP000816034">
    <property type="component" value="Unassembled WGS sequence"/>
</dbReference>
<feature type="compositionally biased region" description="Polar residues" evidence="1">
    <location>
        <begin position="1"/>
        <end position="11"/>
    </location>
</feature>